<name>A0A0G0T2J0_9BACT</name>
<evidence type="ECO:0000313" key="4">
    <source>
        <dbReference type="EMBL" id="KKR41310.1"/>
    </source>
</evidence>
<evidence type="ECO:0000313" key="5">
    <source>
        <dbReference type="Proteomes" id="UP000034881"/>
    </source>
</evidence>
<feature type="domain" description="Phosphoribosyltransferase" evidence="3">
    <location>
        <begin position="23"/>
        <end position="158"/>
    </location>
</feature>
<dbReference type="SUPFAM" id="SSF53271">
    <property type="entry name" value="PRTase-like"/>
    <property type="match status" value="1"/>
</dbReference>
<keyword evidence="1 4" id="KW-0328">Glycosyltransferase</keyword>
<dbReference type="Pfam" id="PF00156">
    <property type="entry name" value="Pribosyltran"/>
    <property type="match status" value="1"/>
</dbReference>
<dbReference type="PANTHER" id="PTHR43363:SF1">
    <property type="entry name" value="HYPOXANTHINE-GUANINE PHOSPHORIBOSYLTRANSFERASE"/>
    <property type="match status" value="1"/>
</dbReference>
<dbReference type="AlphaFoldDB" id="A0A0G0T2J0"/>
<dbReference type="InterPro" id="IPR000836">
    <property type="entry name" value="PRTase_dom"/>
</dbReference>
<reference evidence="4 5" key="1">
    <citation type="journal article" date="2015" name="Nature">
        <title>rRNA introns, odd ribosomes, and small enigmatic genomes across a large radiation of phyla.</title>
        <authorList>
            <person name="Brown C.T."/>
            <person name="Hug L.A."/>
            <person name="Thomas B.C."/>
            <person name="Sharon I."/>
            <person name="Castelle C.J."/>
            <person name="Singh A."/>
            <person name="Wilkins M.J."/>
            <person name="Williams K.H."/>
            <person name="Banfield J.F."/>
        </authorList>
    </citation>
    <scope>NUCLEOTIDE SEQUENCE [LARGE SCALE GENOMIC DNA]</scope>
</reference>
<proteinExistence type="predicted"/>
<dbReference type="Gene3D" id="3.40.50.2020">
    <property type="match status" value="1"/>
</dbReference>
<evidence type="ECO:0000256" key="2">
    <source>
        <dbReference type="ARBA" id="ARBA00022679"/>
    </source>
</evidence>
<protein>
    <submittedName>
        <fullName evidence="4">Purine phosphoribosyltransferase</fullName>
    </submittedName>
</protein>
<sequence length="204" mass="23749">MSKLRFEEVNFREDISYIAPSWEEMGKLIFELGKQILKSERKYDWLISIAKGGWTWSRTLADFLDTDNLASVKAKLYSGIGQTAPELILEQSLPVSVIVKNKTVLLFDDVTDSGKTFLEVKKYLQKLGAKKVETASLFLKPHSVIIPDFFACKTKAWIIFPHEIREFITLTKKSWKNLPKKEVLRRYQKLGLPKDQVKFFYDHR</sequence>
<comment type="caution">
    <text evidence="4">The sequence shown here is derived from an EMBL/GenBank/DDBJ whole genome shotgun (WGS) entry which is preliminary data.</text>
</comment>
<dbReference type="CDD" id="cd06223">
    <property type="entry name" value="PRTases_typeI"/>
    <property type="match status" value="1"/>
</dbReference>
<dbReference type="Proteomes" id="UP000034881">
    <property type="component" value="Unassembled WGS sequence"/>
</dbReference>
<gene>
    <name evidence="4" type="ORF">UT77_C0014G0007</name>
</gene>
<organism evidence="4 5">
    <name type="scientific">Candidatus Daviesbacteria bacterium GW2011_GWC2_40_12</name>
    <dbReference type="NCBI Taxonomy" id="1618431"/>
    <lineage>
        <taxon>Bacteria</taxon>
        <taxon>Candidatus Daviesiibacteriota</taxon>
    </lineage>
</organism>
<keyword evidence="2 4" id="KW-0808">Transferase</keyword>
<dbReference type="InterPro" id="IPR029057">
    <property type="entry name" value="PRTase-like"/>
</dbReference>
<evidence type="ECO:0000259" key="3">
    <source>
        <dbReference type="Pfam" id="PF00156"/>
    </source>
</evidence>
<evidence type="ECO:0000256" key="1">
    <source>
        <dbReference type="ARBA" id="ARBA00022676"/>
    </source>
</evidence>
<dbReference type="GO" id="GO:0016757">
    <property type="term" value="F:glycosyltransferase activity"/>
    <property type="evidence" value="ECO:0007669"/>
    <property type="project" value="UniProtKB-KW"/>
</dbReference>
<dbReference type="EMBL" id="LBYB01000014">
    <property type="protein sequence ID" value="KKR41310.1"/>
    <property type="molecule type" value="Genomic_DNA"/>
</dbReference>
<accession>A0A0G0T2J0</accession>
<dbReference type="PANTHER" id="PTHR43363">
    <property type="entry name" value="HYPOXANTHINE PHOSPHORIBOSYLTRANSFERASE"/>
    <property type="match status" value="1"/>
</dbReference>